<dbReference type="AlphaFoldDB" id="A0A0B6Z1G0"/>
<protein>
    <submittedName>
        <fullName evidence="1">Uncharacterized protein</fullName>
    </submittedName>
</protein>
<proteinExistence type="predicted"/>
<reference evidence="1" key="1">
    <citation type="submission" date="2014-12" db="EMBL/GenBank/DDBJ databases">
        <title>Insight into the proteome of Arion vulgaris.</title>
        <authorList>
            <person name="Aradska J."/>
            <person name="Bulat T."/>
            <person name="Smidak R."/>
            <person name="Sarate P."/>
            <person name="Gangsoo J."/>
            <person name="Sialana F."/>
            <person name="Bilban M."/>
            <person name="Lubec G."/>
        </authorList>
    </citation>
    <scope>NUCLEOTIDE SEQUENCE</scope>
    <source>
        <tissue evidence="1">Skin</tissue>
    </source>
</reference>
<gene>
    <name evidence="1" type="primary">ORF43244</name>
</gene>
<evidence type="ECO:0000313" key="1">
    <source>
        <dbReference type="EMBL" id="CEK61776.1"/>
    </source>
</evidence>
<dbReference type="EMBL" id="HACG01014911">
    <property type="protein sequence ID" value="CEK61776.1"/>
    <property type="molecule type" value="Transcribed_RNA"/>
</dbReference>
<organism evidence="1">
    <name type="scientific">Arion vulgaris</name>
    <dbReference type="NCBI Taxonomy" id="1028688"/>
    <lineage>
        <taxon>Eukaryota</taxon>
        <taxon>Metazoa</taxon>
        <taxon>Spiralia</taxon>
        <taxon>Lophotrochozoa</taxon>
        <taxon>Mollusca</taxon>
        <taxon>Gastropoda</taxon>
        <taxon>Heterobranchia</taxon>
        <taxon>Euthyneura</taxon>
        <taxon>Panpulmonata</taxon>
        <taxon>Eupulmonata</taxon>
        <taxon>Stylommatophora</taxon>
        <taxon>Helicina</taxon>
        <taxon>Arionoidea</taxon>
        <taxon>Arionidae</taxon>
        <taxon>Arion</taxon>
    </lineage>
</organism>
<name>A0A0B6Z1G0_9EUPU</name>
<sequence>MEDESGGDDQDGSGSRTVITTMKMAGEEGVRSMRLMVYKEYATNKLSCSIAIYFLYLLI</sequence>
<accession>A0A0B6Z1G0</accession>